<evidence type="ECO:0000313" key="2">
    <source>
        <dbReference type="EMBL" id="CAD9081526.1"/>
    </source>
</evidence>
<accession>A0A7S1PFX7</accession>
<sequence length="204" mass="24048">MLSSSPTPFDPKRKRTSQKSKRKGLKGTRLSGNTQKYSRLDAVDVRFAGIPTMPNLYEYQVNEQNSSMSKRSVFKVLENHRNDEQGIASYSEFCSMRSAVEKHSDAHGKMEEKCIDEHAQKHPYKPMSKRKMKKIFYQNKEISRNYQLFKEKFPDDECILYAKCGDRRRTPFFESGHGPYHMEKVNHQRKRREWRSTSLDSLIL</sequence>
<reference evidence="2" key="1">
    <citation type="submission" date="2021-01" db="EMBL/GenBank/DDBJ databases">
        <authorList>
            <person name="Corre E."/>
            <person name="Pelletier E."/>
            <person name="Niang G."/>
            <person name="Scheremetjew M."/>
            <person name="Finn R."/>
            <person name="Kale V."/>
            <person name="Holt S."/>
            <person name="Cochrane G."/>
            <person name="Meng A."/>
            <person name="Brown T."/>
            <person name="Cohen L."/>
        </authorList>
    </citation>
    <scope>NUCLEOTIDE SEQUENCE</scope>
    <source>
        <strain evidence="2">WS</strain>
    </source>
</reference>
<gene>
    <name evidence="2" type="ORF">PCOS0759_LOCUS4766</name>
</gene>
<dbReference type="AlphaFoldDB" id="A0A7S1PFX7"/>
<protein>
    <submittedName>
        <fullName evidence="2">Uncharacterized protein</fullName>
    </submittedName>
</protein>
<evidence type="ECO:0000256" key="1">
    <source>
        <dbReference type="SAM" id="MobiDB-lite"/>
    </source>
</evidence>
<dbReference type="EMBL" id="HBGD01005746">
    <property type="protein sequence ID" value="CAD9081526.1"/>
    <property type="molecule type" value="Transcribed_RNA"/>
</dbReference>
<feature type="compositionally biased region" description="Basic residues" evidence="1">
    <location>
        <begin position="12"/>
        <end position="26"/>
    </location>
</feature>
<proteinExistence type="predicted"/>
<organism evidence="2">
    <name type="scientific">Percolomonas cosmopolitus</name>
    <dbReference type="NCBI Taxonomy" id="63605"/>
    <lineage>
        <taxon>Eukaryota</taxon>
        <taxon>Discoba</taxon>
        <taxon>Heterolobosea</taxon>
        <taxon>Tetramitia</taxon>
        <taxon>Eutetramitia</taxon>
        <taxon>Percolomonadidae</taxon>
        <taxon>Percolomonas</taxon>
    </lineage>
</organism>
<feature type="region of interest" description="Disordered" evidence="1">
    <location>
        <begin position="1"/>
        <end position="35"/>
    </location>
</feature>
<name>A0A7S1PFX7_9EUKA</name>